<evidence type="ECO:0000313" key="2">
    <source>
        <dbReference type="Proteomes" id="UP000002037"/>
    </source>
</evidence>
<reference evidence="1 2" key="1">
    <citation type="journal article" date="2009" name="Nature">
        <title>Evolution of pathogenicity and sexual reproduction in eight Candida genomes.</title>
        <authorList>
            <person name="Butler G."/>
            <person name="Rasmussen M.D."/>
            <person name="Lin M.F."/>
            <person name="Santos M.A."/>
            <person name="Sakthikumar S."/>
            <person name="Munro C.A."/>
            <person name="Rheinbay E."/>
            <person name="Grabherr M."/>
            <person name="Forche A."/>
            <person name="Reedy J.L."/>
            <person name="Agrafioti I."/>
            <person name="Arnaud M.B."/>
            <person name="Bates S."/>
            <person name="Brown A.J."/>
            <person name="Brunke S."/>
            <person name="Costanzo M.C."/>
            <person name="Fitzpatrick D.A."/>
            <person name="de Groot P.W."/>
            <person name="Harris D."/>
            <person name="Hoyer L.L."/>
            <person name="Hube B."/>
            <person name="Klis F.M."/>
            <person name="Kodira C."/>
            <person name="Lennard N."/>
            <person name="Logue M.E."/>
            <person name="Martin R."/>
            <person name="Neiman A.M."/>
            <person name="Nikolaou E."/>
            <person name="Quail M.A."/>
            <person name="Quinn J."/>
            <person name="Santos M.C."/>
            <person name="Schmitzberger F.F."/>
            <person name="Sherlock G."/>
            <person name="Shah P."/>
            <person name="Silverstein K.A."/>
            <person name="Skrzypek M.S."/>
            <person name="Soll D."/>
            <person name="Staggs R."/>
            <person name="Stansfield I."/>
            <person name="Stumpf M.P."/>
            <person name="Sudbery P.E."/>
            <person name="Srikantha T."/>
            <person name="Zeng Q."/>
            <person name="Berman J."/>
            <person name="Berriman M."/>
            <person name="Heitman J."/>
            <person name="Gow N.A."/>
            <person name="Lorenz M.C."/>
            <person name="Birren B.W."/>
            <person name="Kellis M."/>
            <person name="Cuomo C.A."/>
        </authorList>
    </citation>
    <scope>NUCLEOTIDE SEQUENCE [LARGE SCALE GENOMIC DNA]</scope>
    <source>
        <strain evidence="2">ATCC MYA-3404 / T1</strain>
    </source>
</reference>
<proteinExistence type="predicted"/>
<dbReference type="Proteomes" id="UP000002037">
    <property type="component" value="Unassembled WGS sequence"/>
</dbReference>
<dbReference type="KEGG" id="ctp:CTRG_03371"/>
<dbReference type="RefSeq" id="XP_002549074.1">
    <property type="nucleotide sequence ID" value="XM_002549028.1"/>
</dbReference>
<dbReference type="VEuPathDB" id="FungiDB:CTRG_03371"/>
<dbReference type="GeneID" id="8301965"/>
<name>C5MBC9_CANTT</name>
<protein>
    <submittedName>
        <fullName evidence="1">Uncharacterized protein</fullName>
    </submittedName>
</protein>
<evidence type="ECO:0000313" key="1">
    <source>
        <dbReference type="EMBL" id="EER32946.1"/>
    </source>
</evidence>
<gene>
    <name evidence="1" type="ORF">CTRG_03371</name>
</gene>
<organism evidence="1 2">
    <name type="scientific">Candida tropicalis (strain ATCC MYA-3404 / T1)</name>
    <name type="common">Yeast</name>
    <dbReference type="NCBI Taxonomy" id="294747"/>
    <lineage>
        <taxon>Eukaryota</taxon>
        <taxon>Fungi</taxon>
        <taxon>Dikarya</taxon>
        <taxon>Ascomycota</taxon>
        <taxon>Saccharomycotina</taxon>
        <taxon>Pichiomycetes</taxon>
        <taxon>Debaryomycetaceae</taxon>
        <taxon>Candida/Lodderomyces clade</taxon>
        <taxon>Candida</taxon>
    </lineage>
</organism>
<keyword evidence="2" id="KW-1185">Reference proteome</keyword>
<accession>C5MBC9</accession>
<dbReference type="AlphaFoldDB" id="C5MBC9"/>
<dbReference type="HOGENOM" id="CLU_2003626_0_0_1"/>
<dbReference type="EMBL" id="GG692398">
    <property type="protein sequence ID" value="EER32946.1"/>
    <property type="molecule type" value="Genomic_DNA"/>
</dbReference>
<sequence length="124" mass="14102">MCILLGLDSLVWIDAYLNEEEKFRDSYQEVWSSQMVFTMNMTIKHHQFMFLVPPLTPLSLQSNTITNNNVKLHLLLFIGNEICSPSFMTGPLLNSHGTGDLGFLQHKSYSFLVLYFGTFGCAVC</sequence>